<proteinExistence type="predicted"/>
<dbReference type="Proteomes" id="UP000077755">
    <property type="component" value="Chromosome 2"/>
</dbReference>
<dbReference type="Pfam" id="PF14009">
    <property type="entry name" value="PADRE"/>
    <property type="match status" value="1"/>
</dbReference>
<reference evidence="1" key="2">
    <citation type="submission" date="2022-03" db="EMBL/GenBank/DDBJ databases">
        <title>Draft title - Genomic analysis of global carrot germplasm unveils the trajectory of domestication and the origin of high carotenoid orange carrot.</title>
        <authorList>
            <person name="Iorizzo M."/>
            <person name="Ellison S."/>
            <person name="Senalik D."/>
            <person name="Macko-Podgorni A."/>
            <person name="Grzebelus D."/>
            <person name="Bostan H."/>
            <person name="Rolling W."/>
            <person name="Curaba J."/>
            <person name="Simon P."/>
        </authorList>
    </citation>
    <scope>NUCLEOTIDE SEQUENCE</scope>
    <source>
        <tissue evidence="1">Leaf</tissue>
    </source>
</reference>
<sequence>MGNLSSCFCNLSINPSLKTAKLIDFHGNLKHINIPITVAELMLEQPGHFISPAEDLRRTLRFPAMKADEELEPGKLYVLVPTTRLHSKASASEIAALDSALRNRRSKRATAKVLPTVVVEEEGEGEESCAGLEDCRLENKWRPSLEPIYEASD</sequence>
<dbReference type="EMBL" id="CP093344">
    <property type="protein sequence ID" value="WOG87269.1"/>
    <property type="molecule type" value="Genomic_DNA"/>
</dbReference>
<dbReference type="PANTHER" id="PTHR33052">
    <property type="entry name" value="DUF4228 DOMAIN PROTEIN-RELATED"/>
    <property type="match status" value="1"/>
</dbReference>
<dbReference type="InterPro" id="IPR025322">
    <property type="entry name" value="PADRE_dom"/>
</dbReference>
<gene>
    <name evidence="1" type="ORF">DCAR_0206492</name>
</gene>
<organism evidence="1 2">
    <name type="scientific">Daucus carota subsp. sativus</name>
    <name type="common">Carrot</name>
    <dbReference type="NCBI Taxonomy" id="79200"/>
    <lineage>
        <taxon>Eukaryota</taxon>
        <taxon>Viridiplantae</taxon>
        <taxon>Streptophyta</taxon>
        <taxon>Embryophyta</taxon>
        <taxon>Tracheophyta</taxon>
        <taxon>Spermatophyta</taxon>
        <taxon>Magnoliopsida</taxon>
        <taxon>eudicotyledons</taxon>
        <taxon>Gunneridae</taxon>
        <taxon>Pentapetalae</taxon>
        <taxon>asterids</taxon>
        <taxon>campanulids</taxon>
        <taxon>Apiales</taxon>
        <taxon>Apiaceae</taxon>
        <taxon>Apioideae</taxon>
        <taxon>Scandiceae</taxon>
        <taxon>Daucinae</taxon>
        <taxon>Daucus</taxon>
        <taxon>Daucus sect. Daucus</taxon>
    </lineage>
</organism>
<reference evidence="1" key="1">
    <citation type="journal article" date="2016" name="Nat. Genet.">
        <title>A high-quality carrot genome assembly provides new insights into carotenoid accumulation and asterid genome evolution.</title>
        <authorList>
            <person name="Iorizzo M."/>
            <person name="Ellison S."/>
            <person name="Senalik D."/>
            <person name="Zeng P."/>
            <person name="Satapoomin P."/>
            <person name="Huang J."/>
            <person name="Bowman M."/>
            <person name="Iovene M."/>
            <person name="Sanseverino W."/>
            <person name="Cavagnaro P."/>
            <person name="Yildiz M."/>
            <person name="Macko-Podgorni A."/>
            <person name="Moranska E."/>
            <person name="Grzebelus E."/>
            <person name="Grzebelus D."/>
            <person name="Ashrafi H."/>
            <person name="Zheng Z."/>
            <person name="Cheng S."/>
            <person name="Spooner D."/>
            <person name="Van Deynze A."/>
            <person name="Simon P."/>
        </authorList>
    </citation>
    <scope>NUCLEOTIDE SEQUENCE</scope>
    <source>
        <tissue evidence="1">Leaf</tissue>
    </source>
</reference>
<protein>
    <submittedName>
        <fullName evidence="1">Uncharacterized protein</fullName>
    </submittedName>
</protein>
<evidence type="ECO:0000313" key="1">
    <source>
        <dbReference type="EMBL" id="WOG87269.1"/>
    </source>
</evidence>
<accession>A0AAF1AL62</accession>
<evidence type="ECO:0000313" key="2">
    <source>
        <dbReference type="Proteomes" id="UP000077755"/>
    </source>
</evidence>
<dbReference type="KEGG" id="dcr:108207411"/>
<name>A0AAF1AL62_DAUCS</name>
<dbReference type="AlphaFoldDB" id="A0AAF1AL62"/>
<keyword evidence="2" id="KW-1185">Reference proteome</keyword>